<evidence type="ECO:0000313" key="3">
    <source>
        <dbReference type="Proteomes" id="UP000765509"/>
    </source>
</evidence>
<evidence type="ECO:0008006" key="4">
    <source>
        <dbReference type="Google" id="ProtNLM"/>
    </source>
</evidence>
<name>A0A9Q3PMM9_9BASI</name>
<dbReference type="EMBL" id="AVOT02080968">
    <property type="protein sequence ID" value="MBW0567498.1"/>
    <property type="molecule type" value="Genomic_DNA"/>
</dbReference>
<reference evidence="2" key="1">
    <citation type="submission" date="2021-03" db="EMBL/GenBank/DDBJ databases">
        <title>Draft genome sequence of rust myrtle Austropuccinia psidii MF-1, a brazilian biotype.</title>
        <authorList>
            <person name="Quecine M.C."/>
            <person name="Pachon D.M.R."/>
            <person name="Bonatelli M.L."/>
            <person name="Correr F.H."/>
            <person name="Franceschini L.M."/>
            <person name="Leite T.F."/>
            <person name="Margarido G.R.A."/>
            <person name="Almeida C.A."/>
            <person name="Ferrarezi J.A."/>
            <person name="Labate C.A."/>
        </authorList>
    </citation>
    <scope>NUCLEOTIDE SEQUENCE</scope>
    <source>
        <strain evidence="2">MF-1</strain>
    </source>
</reference>
<proteinExistence type="predicted"/>
<dbReference type="Proteomes" id="UP000765509">
    <property type="component" value="Unassembled WGS sequence"/>
</dbReference>
<organism evidence="2 3">
    <name type="scientific">Austropuccinia psidii MF-1</name>
    <dbReference type="NCBI Taxonomy" id="1389203"/>
    <lineage>
        <taxon>Eukaryota</taxon>
        <taxon>Fungi</taxon>
        <taxon>Dikarya</taxon>
        <taxon>Basidiomycota</taxon>
        <taxon>Pucciniomycotina</taxon>
        <taxon>Pucciniomycetes</taxon>
        <taxon>Pucciniales</taxon>
        <taxon>Sphaerophragmiaceae</taxon>
        <taxon>Austropuccinia</taxon>
    </lineage>
</organism>
<sequence>MPSYICPGLLLLSRMPMLHARILMLVQVPTMLKVPYAYAGCQRFTRQSLRLCRLLKIYTPILTLVKVPKNAKNSFHLYRLSTIHTPILMLVKVPHNAENFSACAGSQEFTRQLLCLCRLPTIHTPILTPVQPRDKSHANPYACEGSRQFKQFNT</sequence>
<protein>
    <recommendedName>
        <fullName evidence="4">Secreted protein</fullName>
    </recommendedName>
</protein>
<keyword evidence="1" id="KW-0732">Signal</keyword>
<feature type="chain" id="PRO_5040364312" description="Secreted protein" evidence="1">
    <location>
        <begin position="21"/>
        <end position="154"/>
    </location>
</feature>
<comment type="caution">
    <text evidence="2">The sequence shown here is derived from an EMBL/GenBank/DDBJ whole genome shotgun (WGS) entry which is preliminary data.</text>
</comment>
<keyword evidence="3" id="KW-1185">Reference proteome</keyword>
<accession>A0A9Q3PMM9</accession>
<gene>
    <name evidence="2" type="ORF">O181_107213</name>
</gene>
<dbReference type="AlphaFoldDB" id="A0A9Q3PMM9"/>
<feature type="signal peptide" evidence="1">
    <location>
        <begin position="1"/>
        <end position="20"/>
    </location>
</feature>
<evidence type="ECO:0000313" key="2">
    <source>
        <dbReference type="EMBL" id="MBW0567498.1"/>
    </source>
</evidence>
<evidence type="ECO:0000256" key="1">
    <source>
        <dbReference type="SAM" id="SignalP"/>
    </source>
</evidence>